<accession>A0A0C9TEM3</accession>
<gene>
    <name evidence="2" type="ORF">PAXINDRAFT_20209</name>
</gene>
<dbReference type="EMBL" id="KN820249">
    <property type="protein sequence ID" value="KIJ06602.1"/>
    <property type="molecule type" value="Genomic_DNA"/>
</dbReference>
<dbReference type="OrthoDB" id="3268646at2759"/>
<feature type="compositionally biased region" description="Acidic residues" evidence="1">
    <location>
        <begin position="236"/>
        <end position="245"/>
    </location>
</feature>
<sequence length="245" mass="28109">MSALASGSGTTALTIAHLPQPGSRTAPEKFKGDYTKVRTFVKQYERLLALCNVTNDRDKCENITQYCGSKTNRLIEVLKAYQEGNWSALKNQILKLFDADRDLKRYKVRDLDDFVRRRKSIPIKTLSDWTKFIQGFIVIADWLRLKNKISEDDYPVYLWQAIHRKLRHQLEARLLVGDVSRDMSTPFEADKIILAAEKLLQRDRFDTDRAWSDSEDDSDDDTSSSDSDSSSSDSKEADEEEVKAS</sequence>
<protein>
    <submittedName>
        <fullName evidence="2">Uncharacterized protein</fullName>
    </submittedName>
</protein>
<evidence type="ECO:0000256" key="1">
    <source>
        <dbReference type="SAM" id="MobiDB-lite"/>
    </source>
</evidence>
<name>A0A0C9TEM3_PAXIN</name>
<evidence type="ECO:0000313" key="2">
    <source>
        <dbReference type="EMBL" id="KIJ06602.1"/>
    </source>
</evidence>
<keyword evidence="3" id="KW-1185">Reference proteome</keyword>
<feature type="compositionally biased region" description="Acidic residues" evidence="1">
    <location>
        <begin position="213"/>
        <end position="223"/>
    </location>
</feature>
<organism evidence="2 3">
    <name type="scientific">Paxillus involutus ATCC 200175</name>
    <dbReference type="NCBI Taxonomy" id="664439"/>
    <lineage>
        <taxon>Eukaryota</taxon>
        <taxon>Fungi</taxon>
        <taxon>Dikarya</taxon>
        <taxon>Basidiomycota</taxon>
        <taxon>Agaricomycotina</taxon>
        <taxon>Agaricomycetes</taxon>
        <taxon>Agaricomycetidae</taxon>
        <taxon>Boletales</taxon>
        <taxon>Paxilineae</taxon>
        <taxon>Paxillaceae</taxon>
        <taxon>Paxillus</taxon>
    </lineage>
</organism>
<dbReference type="AlphaFoldDB" id="A0A0C9TEM3"/>
<proteinExistence type="predicted"/>
<dbReference type="Proteomes" id="UP000053647">
    <property type="component" value="Unassembled WGS sequence"/>
</dbReference>
<reference evidence="3" key="2">
    <citation type="submission" date="2015-01" db="EMBL/GenBank/DDBJ databases">
        <title>Evolutionary Origins and Diversification of the Mycorrhizal Mutualists.</title>
        <authorList>
            <consortium name="DOE Joint Genome Institute"/>
            <consortium name="Mycorrhizal Genomics Consortium"/>
            <person name="Kohler A."/>
            <person name="Kuo A."/>
            <person name="Nagy L.G."/>
            <person name="Floudas D."/>
            <person name="Copeland A."/>
            <person name="Barry K.W."/>
            <person name="Cichocki N."/>
            <person name="Veneault-Fourrey C."/>
            <person name="LaButti K."/>
            <person name="Lindquist E.A."/>
            <person name="Lipzen A."/>
            <person name="Lundell T."/>
            <person name="Morin E."/>
            <person name="Murat C."/>
            <person name="Riley R."/>
            <person name="Ohm R."/>
            <person name="Sun H."/>
            <person name="Tunlid A."/>
            <person name="Henrissat B."/>
            <person name="Grigoriev I.V."/>
            <person name="Hibbett D.S."/>
            <person name="Martin F."/>
        </authorList>
    </citation>
    <scope>NUCLEOTIDE SEQUENCE [LARGE SCALE GENOMIC DNA]</scope>
    <source>
        <strain evidence="3">ATCC 200175</strain>
    </source>
</reference>
<feature type="region of interest" description="Disordered" evidence="1">
    <location>
        <begin position="208"/>
        <end position="245"/>
    </location>
</feature>
<evidence type="ECO:0000313" key="3">
    <source>
        <dbReference type="Proteomes" id="UP000053647"/>
    </source>
</evidence>
<reference evidence="2 3" key="1">
    <citation type="submission" date="2014-06" db="EMBL/GenBank/DDBJ databases">
        <authorList>
            <consortium name="DOE Joint Genome Institute"/>
            <person name="Kuo A."/>
            <person name="Kohler A."/>
            <person name="Nagy L.G."/>
            <person name="Floudas D."/>
            <person name="Copeland A."/>
            <person name="Barry K.W."/>
            <person name="Cichocki N."/>
            <person name="Veneault-Fourrey C."/>
            <person name="LaButti K."/>
            <person name="Lindquist E.A."/>
            <person name="Lipzen A."/>
            <person name="Lundell T."/>
            <person name="Morin E."/>
            <person name="Murat C."/>
            <person name="Sun H."/>
            <person name="Tunlid A."/>
            <person name="Henrissat B."/>
            <person name="Grigoriev I.V."/>
            <person name="Hibbett D.S."/>
            <person name="Martin F."/>
            <person name="Nordberg H.P."/>
            <person name="Cantor M.N."/>
            <person name="Hua S.X."/>
        </authorList>
    </citation>
    <scope>NUCLEOTIDE SEQUENCE [LARGE SCALE GENOMIC DNA]</scope>
    <source>
        <strain evidence="2 3">ATCC 200175</strain>
    </source>
</reference>
<dbReference type="HOGENOM" id="CLU_003921_6_0_1"/>